<evidence type="ECO:0000313" key="2">
    <source>
        <dbReference type="Proteomes" id="UP000053097"/>
    </source>
</evidence>
<dbReference type="AlphaFoldDB" id="A0A026W631"/>
<reference evidence="1 2" key="1">
    <citation type="journal article" date="2014" name="Curr. Biol.">
        <title>The genome of the clonal raider ant Cerapachys biroi.</title>
        <authorList>
            <person name="Oxley P.R."/>
            <person name="Ji L."/>
            <person name="Fetter-Pruneda I."/>
            <person name="McKenzie S.K."/>
            <person name="Li C."/>
            <person name="Hu H."/>
            <person name="Zhang G."/>
            <person name="Kronauer D.J."/>
        </authorList>
    </citation>
    <scope>NUCLEOTIDE SEQUENCE [LARGE SCALE GENOMIC DNA]</scope>
</reference>
<dbReference type="EMBL" id="KK107383">
    <property type="protein sequence ID" value="EZA51525.1"/>
    <property type="molecule type" value="Genomic_DNA"/>
</dbReference>
<protein>
    <recommendedName>
        <fullName evidence="3">HTH psq-type domain-containing protein</fullName>
    </recommendedName>
</protein>
<dbReference type="Proteomes" id="UP000053097">
    <property type="component" value="Unassembled WGS sequence"/>
</dbReference>
<keyword evidence="2" id="KW-1185">Reference proteome</keyword>
<dbReference type="PANTHER" id="PTHR47326:SF1">
    <property type="entry name" value="HTH PSQ-TYPE DOMAIN-CONTAINING PROTEIN"/>
    <property type="match status" value="1"/>
</dbReference>
<accession>A0A026W631</accession>
<dbReference type="PANTHER" id="PTHR47326">
    <property type="entry name" value="TRANSPOSABLE ELEMENT TC3 TRANSPOSASE-LIKE PROTEIN"/>
    <property type="match status" value="1"/>
</dbReference>
<evidence type="ECO:0000313" key="1">
    <source>
        <dbReference type="EMBL" id="EZA51525.1"/>
    </source>
</evidence>
<dbReference type="Gene3D" id="3.30.420.10">
    <property type="entry name" value="Ribonuclease H-like superfamily/Ribonuclease H"/>
    <property type="match status" value="1"/>
</dbReference>
<gene>
    <name evidence="1" type="ORF">X777_09814</name>
</gene>
<sequence>MSVRRAAQAHDITPRSVYRILRKNKLHPYKLQYVQELQDGDNELRLRFCTRMMELIDASPNFLYQIVFTDEASFTLTGEVNNQNFRLWSDENPNWMRETHTQYPQKVNVWCGIYRWLF</sequence>
<dbReference type="GO" id="GO:0003676">
    <property type="term" value="F:nucleic acid binding"/>
    <property type="evidence" value="ECO:0007669"/>
    <property type="project" value="InterPro"/>
</dbReference>
<name>A0A026W631_OOCBI</name>
<dbReference type="OMA" id="LRFCTRM"/>
<evidence type="ECO:0008006" key="3">
    <source>
        <dbReference type="Google" id="ProtNLM"/>
    </source>
</evidence>
<proteinExistence type="predicted"/>
<organism evidence="1 2">
    <name type="scientific">Ooceraea biroi</name>
    <name type="common">Clonal raider ant</name>
    <name type="synonym">Cerapachys biroi</name>
    <dbReference type="NCBI Taxonomy" id="2015173"/>
    <lineage>
        <taxon>Eukaryota</taxon>
        <taxon>Metazoa</taxon>
        <taxon>Ecdysozoa</taxon>
        <taxon>Arthropoda</taxon>
        <taxon>Hexapoda</taxon>
        <taxon>Insecta</taxon>
        <taxon>Pterygota</taxon>
        <taxon>Neoptera</taxon>
        <taxon>Endopterygota</taxon>
        <taxon>Hymenoptera</taxon>
        <taxon>Apocrita</taxon>
        <taxon>Aculeata</taxon>
        <taxon>Formicoidea</taxon>
        <taxon>Formicidae</taxon>
        <taxon>Dorylinae</taxon>
        <taxon>Ooceraea</taxon>
    </lineage>
</organism>
<dbReference type="InterPro" id="IPR036397">
    <property type="entry name" value="RNaseH_sf"/>
</dbReference>